<dbReference type="PANTHER" id="PTHR22847:SF637">
    <property type="entry name" value="WD REPEAT DOMAIN 5B"/>
    <property type="match status" value="1"/>
</dbReference>
<dbReference type="InterPro" id="IPR019775">
    <property type="entry name" value="WD40_repeat_CS"/>
</dbReference>
<accession>A0A4Y7QAD2</accession>
<proteinExistence type="predicted"/>
<feature type="compositionally biased region" description="Polar residues" evidence="4">
    <location>
        <begin position="166"/>
        <end position="176"/>
    </location>
</feature>
<evidence type="ECO:0000256" key="2">
    <source>
        <dbReference type="ARBA" id="ARBA00022737"/>
    </source>
</evidence>
<dbReference type="InterPro" id="IPR001680">
    <property type="entry name" value="WD40_rpt"/>
</dbReference>
<gene>
    <name evidence="5" type="ORF">BD410DRAFT_896638</name>
</gene>
<dbReference type="SMART" id="SM00320">
    <property type="entry name" value="WD40"/>
    <property type="match status" value="7"/>
</dbReference>
<dbReference type="Proteomes" id="UP000294933">
    <property type="component" value="Unassembled WGS sequence"/>
</dbReference>
<keyword evidence="2" id="KW-0677">Repeat</keyword>
<dbReference type="EMBL" id="ML170166">
    <property type="protein sequence ID" value="TDL24405.1"/>
    <property type="molecule type" value="Genomic_DNA"/>
</dbReference>
<feature type="repeat" description="WD" evidence="3">
    <location>
        <begin position="368"/>
        <end position="402"/>
    </location>
</feature>
<feature type="repeat" description="WD" evidence="3">
    <location>
        <begin position="277"/>
        <end position="318"/>
    </location>
</feature>
<feature type="repeat" description="WD" evidence="3">
    <location>
        <begin position="320"/>
        <end position="361"/>
    </location>
</feature>
<dbReference type="PROSITE" id="PS00678">
    <property type="entry name" value="WD_REPEATS_1"/>
    <property type="match status" value="2"/>
</dbReference>
<organism evidence="5 6">
    <name type="scientific">Rickenella mellea</name>
    <dbReference type="NCBI Taxonomy" id="50990"/>
    <lineage>
        <taxon>Eukaryota</taxon>
        <taxon>Fungi</taxon>
        <taxon>Dikarya</taxon>
        <taxon>Basidiomycota</taxon>
        <taxon>Agaricomycotina</taxon>
        <taxon>Agaricomycetes</taxon>
        <taxon>Hymenochaetales</taxon>
        <taxon>Rickenellaceae</taxon>
        <taxon>Rickenella</taxon>
    </lineage>
</organism>
<feature type="region of interest" description="Disordered" evidence="4">
    <location>
        <begin position="152"/>
        <end position="179"/>
    </location>
</feature>
<dbReference type="GO" id="GO:1990234">
    <property type="term" value="C:transferase complex"/>
    <property type="evidence" value="ECO:0007669"/>
    <property type="project" value="UniProtKB-ARBA"/>
</dbReference>
<evidence type="ECO:0000256" key="1">
    <source>
        <dbReference type="ARBA" id="ARBA00022574"/>
    </source>
</evidence>
<feature type="repeat" description="WD" evidence="3">
    <location>
        <begin position="192"/>
        <end position="227"/>
    </location>
</feature>
<dbReference type="InterPro" id="IPR036322">
    <property type="entry name" value="WD40_repeat_dom_sf"/>
</dbReference>
<name>A0A4Y7QAD2_9AGAM</name>
<feature type="repeat" description="WD" evidence="3">
    <location>
        <begin position="402"/>
        <end position="434"/>
    </location>
</feature>
<dbReference type="InterPro" id="IPR020472">
    <property type="entry name" value="WD40_PAC1"/>
</dbReference>
<sequence>MSETTIATGTYTIENVDRRNDIFLADDRSGTLVAGSSEADADPPLKARWIVSQLRNGRYTFSPATQRNLYASWPTGLSLGSAIVTSPTAHDWVVKETRVKETFVISHVQHQLYWGFEEDAQGTPVRLRYPPTGTGNRWRFLPCLESNPDAQRNAIGSPAISRSEVDWQTASESDLSQSRKLDDGWPATCQKLEGHADGVYSVAYSPDGKRVVSGSWDRTIRVWDVRTMCIALEPIEGHYSSVNSVAFSPDGKWIVSGSWDKTVRIWDSEMGTLAVTLNGHTGWVMSVACSPSGKRIVSGSTDKTVCVWDVETERLILGPLLGHTGTVHSVKFSTDGKQFLSCSKDTTICVWDAESGVASRTFNGKYSVCSAIFSPDSKQIVSGDGCGIVTVWDMQSSDSIILRGHSSSVLSVGMSPDGERIVSGRMDNQIIVWDAKFGHPLGRLIGHSSSITSVKFSPDGRWITSGSSDKTVRIWDAAELDAMPVSEDNSDCVIC</sequence>
<dbReference type="InterPro" id="IPR015943">
    <property type="entry name" value="WD40/YVTN_repeat-like_dom_sf"/>
</dbReference>
<dbReference type="PROSITE" id="PS50082">
    <property type="entry name" value="WD_REPEATS_2"/>
    <property type="match status" value="7"/>
</dbReference>
<dbReference type="PROSITE" id="PS50294">
    <property type="entry name" value="WD_REPEATS_REGION"/>
    <property type="match status" value="6"/>
</dbReference>
<evidence type="ECO:0000256" key="3">
    <source>
        <dbReference type="PROSITE-ProRule" id="PRU00221"/>
    </source>
</evidence>
<protein>
    <submittedName>
        <fullName evidence="5">WD40 repeat-like protein</fullName>
    </submittedName>
</protein>
<dbReference type="Pfam" id="PF00400">
    <property type="entry name" value="WD40"/>
    <property type="match status" value="7"/>
</dbReference>
<evidence type="ECO:0000313" key="6">
    <source>
        <dbReference type="Proteomes" id="UP000294933"/>
    </source>
</evidence>
<dbReference type="SUPFAM" id="SSF50978">
    <property type="entry name" value="WD40 repeat-like"/>
    <property type="match status" value="1"/>
</dbReference>
<dbReference type="PANTHER" id="PTHR22847">
    <property type="entry name" value="WD40 REPEAT PROTEIN"/>
    <property type="match status" value="1"/>
</dbReference>
<reference evidence="5 6" key="1">
    <citation type="submission" date="2018-06" db="EMBL/GenBank/DDBJ databases">
        <title>A transcriptomic atlas of mushroom development highlights an independent origin of complex multicellularity.</title>
        <authorList>
            <consortium name="DOE Joint Genome Institute"/>
            <person name="Krizsan K."/>
            <person name="Almasi E."/>
            <person name="Merenyi Z."/>
            <person name="Sahu N."/>
            <person name="Viragh M."/>
            <person name="Koszo T."/>
            <person name="Mondo S."/>
            <person name="Kiss B."/>
            <person name="Balint B."/>
            <person name="Kues U."/>
            <person name="Barry K."/>
            <person name="Hegedus J.C."/>
            <person name="Henrissat B."/>
            <person name="Johnson J."/>
            <person name="Lipzen A."/>
            <person name="Ohm R."/>
            <person name="Nagy I."/>
            <person name="Pangilinan J."/>
            <person name="Yan J."/>
            <person name="Xiong Y."/>
            <person name="Grigoriev I.V."/>
            <person name="Hibbett D.S."/>
            <person name="Nagy L.G."/>
        </authorList>
    </citation>
    <scope>NUCLEOTIDE SEQUENCE [LARGE SCALE GENOMIC DNA]</scope>
    <source>
        <strain evidence="5 6">SZMC22713</strain>
    </source>
</reference>
<dbReference type="Gene3D" id="2.130.10.10">
    <property type="entry name" value="YVTN repeat-like/Quinoprotein amine dehydrogenase"/>
    <property type="match status" value="3"/>
</dbReference>
<feature type="repeat" description="WD" evidence="3">
    <location>
        <begin position="235"/>
        <end position="276"/>
    </location>
</feature>
<dbReference type="STRING" id="50990.A0A4Y7QAD2"/>
<keyword evidence="6" id="KW-1185">Reference proteome</keyword>
<feature type="repeat" description="WD" evidence="3">
    <location>
        <begin position="444"/>
        <end position="476"/>
    </location>
</feature>
<evidence type="ECO:0000256" key="4">
    <source>
        <dbReference type="SAM" id="MobiDB-lite"/>
    </source>
</evidence>
<dbReference type="VEuPathDB" id="FungiDB:BD410DRAFT_896638"/>
<dbReference type="Gene3D" id="2.80.10.50">
    <property type="match status" value="1"/>
</dbReference>
<dbReference type="CDD" id="cd00200">
    <property type="entry name" value="WD40"/>
    <property type="match status" value="1"/>
</dbReference>
<dbReference type="AlphaFoldDB" id="A0A4Y7QAD2"/>
<dbReference type="PRINTS" id="PR00320">
    <property type="entry name" value="GPROTEINBRPT"/>
</dbReference>
<dbReference type="OrthoDB" id="674604at2759"/>
<evidence type="ECO:0000313" key="5">
    <source>
        <dbReference type="EMBL" id="TDL24405.1"/>
    </source>
</evidence>
<keyword evidence="1 3" id="KW-0853">WD repeat</keyword>